<accession>A0A1J9RD43</accession>
<protein>
    <submittedName>
        <fullName evidence="2">Uncharacterized protein</fullName>
    </submittedName>
</protein>
<dbReference type="AlphaFoldDB" id="A0A1J9RD43"/>
<name>A0A1J9RD43_9EURO</name>
<sequence length="97" mass="11382">MHPLTPNIHKKNPQQQKRNNQKKKHTNYTKVPKHMRHRSPLITTTYQGLSSKLHLHRTKEERSHRKDEQNMAVESVEVGTVLRPLPFIAGAVEKNFE</sequence>
<feature type="compositionally biased region" description="Basic residues" evidence="1">
    <location>
        <begin position="19"/>
        <end position="39"/>
    </location>
</feature>
<comment type="caution">
    <text evidence="2">The sequence shown here is derived from an EMBL/GenBank/DDBJ whole genome shotgun (WGS) entry which is preliminary data.</text>
</comment>
<evidence type="ECO:0000313" key="3">
    <source>
        <dbReference type="Proteomes" id="UP000242791"/>
    </source>
</evidence>
<feature type="region of interest" description="Disordered" evidence="1">
    <location>
        <begin position="1"/>
        <end position="41"/>
    </location>
</feature>
<gene>
    <name evidence="2" type="ORF">ACJ73_02127</name>
</gene>
<evidence type="ECO:0000256" key="1">
    <source>
        <dbReference type="SAM" id="MobiDB-lite"/>
    </source>
</evidence>
<keyword evidence="3" id="KW-1185">Reference proteome</keyword>
<evidence type="ECO:0000313" key="2">
    <source>
        <dbReference type="EMBL" id="OJD26487.1"/>
    </source>
</evidence>
<dbReference type="EMBL" id="LGTZ01000217">
    <property type="protein sequence ID" value="OJD26487.1"/>
    <property type="molecule type" value="Genomic_DNA"/>
</dbReference>
<reference evidence="2 3" key="1">
    <citation type="submission" date="2015-08" db="EMBL/GenBank/DDBJ databases">
        <title>Emmonsia species relationships and genome sequence.</title>
        <authorList>
            <person name="Cuomo C.A."/>
            <person name="Schwartz I.S."/>
            <person name="Kenyon C."/>
            <person name="De Hoog G.S."/>
            <person name="Govender N.P."/>
            <person name="Botha A."/>
            <person name="Moreno L."/>
            <person name="De Vries M."/>
            <person name="Munoz J.F."/>
            <person name="Stielow J.B."/>
        </authorList>
    </citation>
    <scope>NUCLEOTIDE SEQUENCE [LARGE SCALE GENOMIC DNA]</scope>
    <source>
        <strain evidence="2 3">EI222</strain>
    </source>
</reference>
<dbReference type="Proteomes" id="UP000242791">
    <property type="component" value="Unassembled WGS sequence"/>
</dbReference>
<organism evidence="2 3">
    <name type="scientific">Blastomyces percursus</name>
    <dbReference type="NCBI Taxonomy" id="1658174"/>
    <lineage>
        <taxon>Eukaryota</taxon>
        <taxon>Fungi</taxon>
        <taxon>Dikarya</taxon>
        <taxon>Ascomycota</taxon>
        <taxon>Pezizomycotina</taxon>
        <taxon>Eurotiomycetes</taxon>
        <taxon>Eurotiomycetidae</taxon>
        <taxon>Onygenales</taxon>
        <taxon>Ajellomycetaceae</taxon>
        <taxon>Blastomyces</taxon>
    </lineage>
</organism>
<dbReference type="VEuPathDB" id="FungiDB:ACJ73_02127"/>
<proteinExistence type="predicted"/>